<organism evidence="1">
    <name type="scientific">mine drainage metagenome</name>
    <dbReference type="NCBI Taxonomy" id="410659"/>
    <lineage>
        <taxon>unclassified sequences</taxon>
        <taxon>metagenomes</taxon>
        <taxon>ecological metagenomes</taxon>
    </lineage>
</organism>
<reference evidence="1" key="1">
    <citation type="submission" date="2016-10" db="EMBL/GenBank/DDBJ databases">
        <title>Sequence of Gallionella enrichment culture.</title>
        <authorList>
            <person name="Poehlein A."/>
            <person name="Muehling M."/>
            <person name="Daniel R."/>
        </authorList>
    </citation>
    <scope>NUCLEOTIDE SEQUENCE</scope>
</reference>
<dbReference type="AlphaFoldDB" id="A0A1J5P5W8"/>
<evidence type="ECO:0000313" key="1">
    <source>
        <dbReference type="EMBL" id="OIQ66598.1"/>
    </source>
</evidence>
<name>A0A1J5P5W8_9ZZZZ</name>
<protein>
    <submittedName>
        <fullName evidence="1">Uncharacterized protein</fullName>
    </submittedName>
</protein>
<dbReference type="EMBL" id="MLJW01006488">
    <property type="protein sequence ID" value="OIQ66598.1"/>
    <property type="molecule type" value="Genomic_DNA"/>
</dbReference>
<comment type="caution">
    <text evidence="1">The sequence shown here is derived from an EMBL/GenBank/DDBJ whole genome shotgun (WGS) entry which is preliminary data.</text>
</comment>
<sequence>MRIPAIGTASPSISVSTPAMILSRVDLPEPFSPSTPILAPGKKLSEMSLRIWRLGGTILPTRFMVKTY</sequence>
<accession>A0A1J5P5W8</accession>
<gene>
    <name evidence="1" type="ORF">GALL_518290</name>
</gene>
<proteinExistence type="predicted"/>